<keyword evidence="2" id="KW-0677">Repeat</keyword>
<keyword evidence="1" id="KW-0880">Kelch repeat</keyword>
<comment type="caution">
    <text evidence="3">The sequence shown here is derived from an EMBL/GenBank/DDBJ whole genome shotgun (WGS) entry which is preliminary data.</text>
</comment>
<organism evidence="3 4">
    <name type="scientific">Prorocentrum cordatum</name>
    <dbReference type="NCBI Taxonomy" id="2364126"/>
    <lineage>
        <taxon>Eukaryota</taxon>
        <taxon>Sar</taxon>
        <taxon>Alveolata</taxon>
        <taxon>Dinophyceae</taxon>
        <taxon>Prorocentrales</taxon>
        <taxon>Prorocentraceae</taxon>
        <taxon>Prorocentrum</taxon>
    </lineage>
</organism>
<sequence length="514" mass="53912">RNLQFSTETIYKEAFNLNFRRWTGDAEDEMEGAPELCGGGGRRRAVPGAPRCTARLAAGGAGGDLGGGGLSDADLAALRQRIDGLRAIESATWRRVSEGGGAVPPGRLRGSLTALGDGSRRLCLFGGVSTESGRMLNSEPGRGGEGDGRTGEWHRVTPQGALPPGRAHHDAVVVGGRWLVVHGGLLDSGCRDDDTWRLDLWASRPAWEQLGLGPVVGMAAPRPVPRFHHSLVTTEDGKIVLFGGHSWQREALDDAWVMDLGEEGSLPASLTLWREIGGAQRPEARAYHAMSAVGRQVVVSGGELQDGGGSAELWALDTRTEEWCRVDAGESGWAADARGGAGRMRHATCHLGHGVLAVCGGHGGTASEPRPTRCQVLRLAEGGEARMSCRLLQRLQGSAAAQAEELPPGEAGPRLEATLLRLPEGPLVLFGGNTGELTDEFGDGYHQRGPAETLVADVAGGGDLGEWREASRGAPKLFAALGCSVAALAETSEVVVVDTPVGSGPVRVHALMLR</sequence>
<accession>A0ABN9RV60</accession>
<dbReference type="Gene3D" id="2.120.10.80">
    <property type="entry name" value="Kelch-type beta propeller"/>
    <property type="match status" value="2"/>
</dbReference>
<evidence type="ECO:0000256" key="1">
    <source>
        <dbReference type="ARBA" id="ARBA00022441"/>
    </source>
</evidence>
<proteinExistence type="predicted"/>
<gene>
    <name evidence="3" type="ORF">PCOR1329_LOCUS24040</name>
</gene>
<dbReference type="SUPFAM" id="SSF117281">
    <property type="entry name" value="Kelch motif"/>
    <property type="match status" value="1"/>
</dbReference>
<feature type="non-terminal residue" evidence="3">
    <location>
        <position position="1"/>
    </location>
</feature>
<dbReference type="Pfam" id="PF24681">
    <property type="entry name" value="Kelch_KLHDC2_KLHL20_DRC7"/>
    <property type="match status" value="1"/>
</dbReference>
<reference evidence="3" key="1">
    <citation type="submission" date="2023-10" db="EMBL/GenBank/DDBJ databases">
        <authorList>
            <person name="Chen Y."/>
            <person name="Shah S."/>
            <person name="Dougan E. K."/>
            <person name="Thang M."/>
            <person name="Chan C."/>
        </authorList>
    </citation>
    <scope>NUCLEOTIDE SEQUENCE [LARGE SCALE GENOMIC DNA]</scope>
</reference>
<dbReference type="PANTHER" id="PTHR46228">
    <property type="entry name" value="KELCH DOMAIN-CONTAINING PROTEIN"/>
    <property type="match status" value="1"/>
</dbReference>
<dbReference type="PANTHER" id="PTHR46228:SF2">
    <property type="entry name" value="KELCH REPEAT PROTEIN (AFU_ORTHOLOGUE AFUA_4G14350)"/>
    <property type="match status" value="1"/>
</dbReference>
<dbReference type="EMBL" id="CAUYUJ010008224">
    <property type="protein sequence ID" value="CAK0823227.1"/>
    <property type="molecule type" value="Genomic_DNA"/>
</dbReference>
<evidence type="ECO:0000313" key="4">
    <source>
        <dbReference type="Proteomes" id="UP001189429"/>
    </source>
</evidence>
<evidence type="ECO:0000313" key="3">
    <source>
        <dbReference type="EMBL" id="CAK0823227.1"/>
    </source>
</evidence>
<dbReference type="InterPro" id="IPR015915">
    <property type="entry name" value="Kelch-typ_b-propeller"/>
</dbReference>
<evidence type="ECO:0000256" key="2">
    <source>
        <dbReference type="ARBA" id="ARBA00022737"/>
    </source>
</evidence>
<keyword evidence="4" id="KW-1185">Reference proteome</keyword>
<dbReference type="Proteomes" id="UP001189429">
    <property type="component" value="Unassembled WGS sequence"/>
</dbReference>
<protein>
    <submittedName>
        <fullName evidence="3">Uncharacterized protein</fullName>
    </submittedName>
</protein>
<name>A0ABN9RV60_9DINO</name>